<dbReference type="Pfam" id="PF01555">
    <property type="entry name" value="N6_N4_Mtase"/>
    <property type="match status" value="1"/>
</dbReference>
<dbReference type="InterPro" id="IPR002941">
    <property type="entry name" value="DNA_methylase_N4/N6"/>
</dbReference>
<dbReference type="RefSeq" id="WP_201428710.1">
    <property type="nucleotide sequence ID" value="NZ_JAEQMG010000169.1"/>
</dbReference>
<dbReference type="AlphaFoldDB" id="A0A935C409"/>
<protein>
    <submittedName>
        <fullName evidence="7">Site-specific DNA-methyltransferase</fullName>
    </submittedName>
</protein>
<evidence type="ECO:0000256" key="1">
    <source>
        <dbReference type="ARBA" id="ARBA00006594"/>
    </source>
</evidence>
<name>A0A935C409_9FIRM</name>
<evidence type="ECO:0000259" key="6">
    <source>
        <dbReference type="Pfam" id="PF01555"/>
    </source>
</evidence>
<accession>A0A935C409</accession>
<keyword evidence="2" id="KW-0489">Methyltransferase</keyword>
<dbReference type="InterPro" id="IPR002052">
    <property type="entry name" value="DNA_methylase_N6_adenine_CS"/>
</dbReference>
<reference evidence="7" key="1">
    <citation type="submission" date="2021-01" db="EMBL/GenBank/DDBJ databases">
        <title>Genome public.</title>
        <authorList>
            <person name="Liu C."/>
            <person name="Sun Q."/>
        </authorList>
    </citation>
    <scope>NUCLEOTIDE SEQUENCE</scope>
    <source>
        <strain evidence="7">M6</strain>
    </source>
</reference>
<keyword evidence="8" id="KW-1185">Reference proteome</keyword>
<keyword evidence="5" id="KW-0680">Restriction system</keyword>
<dbReference type="GO" id="GO:0032259">
    <property type="term" value="P:methylation"/>
    <property type="evidence" value="ECO:0007669"/>
    <property type="project" value="UniProtKB-KW"/>
</dbReference>
<dbReference type="EMBL" id="JAEQMG010000169">
    <property type="protein sequence ID" value="MBK6090016.1"/>
    <property type="molecule type" value="Genomic_DNA"/>
</dbReference>
<keyword evidence="3" id="KW-0808">Transferase</keyword>
<evidence type="ECO:0000256" key="5">
    <source>
        <dbReference type="ARBA" id="ARBA00022747"/>
    </source>
</evidence>
<comment type="caution">
    <text evidence="7">The sequence shown here is derived from an EMBL/GenBank/DDBJ whole genome shotgun (WGS) entry which is preliminary data.</text>
</comment>
<keyword evidence="4" id="KW-0949">S-adenosyl-L-methionine</keyword>
<dbReference type="SUPFAM" id="SSF53335">
    <property type="entry name" value="S-adenosyl-L-methionine-dependent methyltransferases"/>
    <property type="match status" value="1"/>
</dbReference>
<evidence type="ECO:0000256" key="3">
    <source>
        <dbReference type="ARBA" id="ARBA00022679"/>
    </source>
</evidence>
<dbReference type="InterPro" id="IPR029063">
    <property type="entry name" value="SAM-dependent_MTases_sf"/>
</dbReference>
<comment type="similarity">
    <text evidence="1">Belongs to the N(4)/N(6)-methyltransferase family.</text>
</comment>
<feature type="domain" description="DNA methylase N-4/N-6" evidence="6">
    <location>
        <begin position="111"/>
        <end position="468"/>
    </location>
</feature>
<evidence type="ECO:0000256" key="4">
    <source>
        <dbReference type="ARBA" id="ARBA00022691"/>
    </source>
</evidence>
<proteinExistence type="inferred from homology"/>
<dbReference type="Proteomes" id="UP000633365">
    <property type="component" value="Unassembled WGS sequence"/>
</dbReference>
<dbReference type="GO" id="GO:0009307">
    <property type="term" value="P:DNA restriction-modification system"/>
    <property type="evidence" value="ECO:0007669"/>
    <property type="project" value="UniProtKB-KW"/>
</dbReference>
<dbReference type="GO" id="GO:0003677">
    <property type="term" value="F:DNA binding"/>
    <property type="evidence" value="ECO:0007669"/>
    <property type="project" value="InterPro"/>
</dbReference>
<dbReference type="InterPro" id="IPR002295">
    <property type="entry name" value="N4/N6-MTase_EcoPI_Mod-like"/>
</dbReference>
<sequence>MSTNISKQKRDDLLTKIEEIRRYISNAAQDENTGNLLSYLSEIEKDINGKKYGLVFEEHREDIDEVLETHTPVLTEETDLFIDNGGQMNFLIEGDNLASLKLLEKTHKGRIDLIYIDPPYNTGNNDFIYDDSIVEKTDSFIHSKWLSFISERIRLARKLLTEKGIIIISIGYQEVHNLVALCQEIFYDRQTVCVTVQTSGGKPNGGFTYTQEYLVFIVPQSFSPNAMSFTGGIERSPFEGLTLSTFDKTTRPNQTYPIFVDKKTMNIVGVGKSLTELINEGSYNGELKEYVFETDETPEGCSALWPISSKGAECVWRLISSRLMNDWKLGYIKVSKNKSKVNPNEFSIQYLPDGVIKKIESGKLEVIGHEENAPTLRFGKNETVGSEIPTIWTEKDFFTTKGSSYVRSLFGDKRFPYPKPLEFIVEILRASTDENSIILDFFAGSGTTGESTMLLNRATEGNRRFILCTNNENNICREVTYERIRRVIDKESYNASLKYYKVEYIPVSERLYYEYADELLLHIRELVELENGINFVGNAEIAIVLTDEELDAFTQNILQYSACHKLYMGHDLLPDDEQERILRENEIEISIIPDYYYKDLQEV</sequence>
<dbReference type="GO" id="GO:0008170">
    <property type="term" value="F:N-methyltransferase activity"/>
    <property type="evidence" value="ECO:0007669"/>
    <property type="project" value="InterPro"/>
</dbReference>
<organism evidence="7 8">
    <name type="scientific">Ruminococcus difficilis</name>
    <dbReference type="NCBI Taxonomy" id="2763069"/>
    <lineage>
        <taxon>Bacteria</taxon>
        <taxon>Bacillati</taxon>
        <taxon>Bacillota</taxon>
        <taxon>Clostridia</taxon>
        <taxon>Eubacteriales</taxon>
        <taxon>Oscillospiraceae</taxon>
        <taxon>Ruminococcus</taxon>
    </lineage>
</organism>
<gene>
    <name evidence="7" type="ORF">JKK62_15430</name>
</gene>
<dbReference type="PRINTS" id="PR00506">
    <property type="entry name" value="D21N6MTFRASE"/>
</dbReference>
<dbReference type="Gene3D" id="3.40.50.150">
    <property type="entry name" value="Vaccinia Virus protein VP39"/>
    <property type="match status" value="1"/>
</dbReference>
<evidence type="ECO:0000313" key="7">
    <source>
        <dbReference type="EMBL" id="MBK6090016.1"/>
    </source>
</evidence>
<evidence type="ECO:0000256" key="2">
    <source>
        <dbReference type="ARBA" id="ARBA00022603"/>
    </source>
</evidence>
<evidence type="ECO:0000313" key="8">
    <source>
        <dbReference type="Proteomes" id="UP000633365"/>
    </source>
</evidence>
<dbReference type="PROSITE" id="PS00092">
    <property type="entry name" value="N6_MTASE"/>
    <property type="match status" value="1"/>
</dbReference>